<evidence type="ECO:0000259" key="7">
    <source>
        <dbReference type="PROSITE" id="PS51005"/>
    </source>
</evidence>
<dbReference type="PANTHER" id="PTHR31989">
    <property type="entry name" value="NAC DOMAIN-CONTAINING PROTEIN 82-RELATED"/>
    <property type="match status" value="1"/>
</dbReference>
<evidence type="ECO:0000313" key="8">
    <source>
        <dbReference type="Proteomes" id="UP000515151"/>
    </source>
</evidence>
<gene>
    <name evidence="9" type="primary">LOC116203426</name>
</gene>
<feature type="compositionally biased region" description="Polar residues" evidence="6">
    <location>
        <begin position="388"/>
        <end position="407"/>
    </location>
</feature>
<feature type="compositionally biased region" description="Low complexity" evidence="6">
    <location>
        <begin position="423"/>
        <end position="443"/>
    </location>
</feature>
<sequence>MRGEDSISEQWTLKSSLSQCLWKKMATASKMISMKKLPVGYRLNPSDEDLVNHHLRRKLRNVLEEYCLIPEFDIYKLPPWDLITKFNELSDLASDGGDCFFYHRRNNPNGKRKNRRTDGGFWKVTGEGRKPKKTDRTKWLKRILVYHLGKQKNAEKTPWAMHEYEDTSDPSVVVCRIHKIKPKTGKQKVDSVSSEADSSSSPRATDRSEPRIEPQETSPEASVHMTMESQNQPPFSNNVPECNTSCPQQMQIDDFLQVDDLEDPQDPQVLTREQSPCSENTFIDGCDQGYVSWSYHPNVTPEEGGDKFIISRTPSGQPPNYVLPGCGSPPQHPQMMPTEEIYPLTGNTSFNARCSSETYSQSDIHGQGAEFPLVSMNCGRQEPNFKEAQQSTLNLQTPTSPPNSDLTFSPEELQMLQELLSAPSMLPSPDSSGGGDPSSLYLGQSCDSQPADLEVTQDFPIELPPSADLDSMLANFFASSPPPEVVVGKSLCGQVSTVTGGYSTEYCGVPYASGGNYKTSNHMSAGCWKL</sequence>
<feature type="region of interest" description="Disordered" evidence="6">
    <location>
        <begin position="184"/>
        <end position="246"/>
    </location>
</feature>
<dbReference type="Gene3D" id="2.170.150.80">
    <property type="entry name" value="NAC domain"/>
    <property type="match status" value="1"/>
</dbReference>
<dbReference type="GO" id="GO:0003677">
    <property type="term" value="F:DNA binding"/>
    <property type="evidence" value="ECO:0007669"/>
    <property type="project" value="UniProtKB-KW"/>
</dbReference>
<organism evidence="8 9">
    <name type="scientific">Punica granatum</name>
    <name type="common">Pomegranate</name>
    <dbReference type="NCBI Taxonomy" id="22663"/>
    <lineage>
        <taxon>Eukaryota</taxon>
        <taxon>Viridiplantae</taxon>
        <taxon>Streptophyta</taxon>
        <taxon>Embryophyta</taxon>
        <taxon>Tracheophyta</taxon>
        <taxon>Spermatophyta</taxon>
        <taxon>Magnoliopsida</taxon>
        <taxon>eudicotyledons</taxon>
        <taxon>Gunneridae</taxon>
        <taxon>Pentapetalae</taxon>
        <taxon>rosids</taxon>
        <taxon>malvids</taxon>
        <taxon>Myrtales</taxon>
        <taxon>Lythraceae</taxon>
        <taxon>Punica</taxon>
    </lineage>
</organism>
<evidence type="ECO:0000256" key="2">
    <source>
        <dbReference type="ARBA" id="ARBA00023015"/>
    </source>
</evidence>
<feature type="compositionally biased region" description="Polar residues" evidence="6">
    <location>
        <begin position="227"/>
        <end position="246"/>
    </location>
</feature>
<name>A0A6P8DBY9_PUNGR</name>
<keyword evidence="5" id="KW-0539">Nucleus</keyword>
<feature type="domain" description="NAC" evidence="7">
    <location>
        <begin position="37"/>
        <end position="183"/>
    </location>
</feature>
<reference evidence="9" key="2">
    <citation type="submission" date="2025-08" db="UniProtKB">
        <authorList>
            <consortium name="RefSeq"/>
        </authorList>
    </citation>
    <scope>IDENTIFICATION</scope>
    <source>
        <tissue evidence="9">Leaf</tissue>
    </source>
</reference>
<evidence type="ECO:0000256" key="6">
    <source>
        <dbReference type="SAM" id="MobiDB-lite"/>
    </source>
</evidence>
<dbReference type="InterPro" id="IPR036093">
    <property type="entry name" value="NAC_dom_sf"/>
</dbReference>
<accession>A0A6P8DBY9</accession>
<evidence type="ECO:0000256" key="1">
    <source>
        <dbReference type="ARBA" id="ARBA00004123"/>
    </source>
</evidence>
<evidence type="ECO:0000256" key="5">
    <source>
        <dbReference type="ARBA" id="ARBA00023242"/>
    </source>
</evidence>
<evidence type="ECO:0000256" key="4">
    <source>
        <dbReference type="ARBA" id="ARBA00023163"/>
    </source>
</evidence>
<dbReference type="PROSITE" id="PS51005">
    <property type="entry name" value="NAC"/>
    <property type="match status" value="1"/>
</dbReference>
<keyword evidence="3" id="KW-0238">DNA-binding</keyword>
<dbReference type="RefSeq" id="XP_031391001.1">
    <property type="nucleotide sequence ID" value="XM_031535141.1"/>
</dbReference>
<reference evidence="8" key="1">
    <citation type="journal article" date="2020" name="Plant Biotechnol. J.">
        <title>The pomegranate (Punica granatum L.) draft genome dissects genetic divergence between soft- and hard-seeded cultivars.</title>
        <authorList>
            <person name="Luo X."/>
            <person name="Li H."/>
            <person name="Wu Z."/>
            <person name="Yao W."/>
            <person name="Zhao P."/>
            <person name="Cao D."/>
            <person name="Yu H."/>
            <person name="Li K."/>
            <person name="Poudel K."/>
            <person name="Zhao D."/>
            <person name="Zhang F."/>
            <person name="Xia X."/>
            <person name="Chen L."/>
            <person name="Wang Q."/>
            <person name="Jing D."/>
            <person name="Cao S."/>
        </authorList>
    </citation>
    <scope>NUCLEOTIDE SEQUENCE [LARGE SCALE GENOMIC DNA]</scope>
    <source>
        <strain evidence="8">cv. Tunisia</strain>
    </source>
</reference>
<dbReference type="GO" id="GO:0005634">
    <property type="term" value="C:nucleus"/>
    <property type="evidence" value="ECO:0007669"/>
    <property type="project" value="UniProtKB-SubCell"/>
</dbReference>
<feature type="compositionally biased region" description="Basic and acidic residues" evidence="6">
    <location>
        <begin position="204"/>
        <end position="214"/>
    </location>
</feature>
<dbReference type="GO" id="GO:0006355">
    <property type="term" value="P:regulation of DNA-templated transcription"/>
    <property type="evidence" value="ECO:0007669"/>
    <property type="project" value="InterPro"/>
</dbReference>
<dbReference type="AlphaFoldDB" id="A0A6P8DBY9"/>
<keyword evidence="8" id="KW-1185">Reference proteome</keyword>
<evidence type="ECO:0000256" key="3">
    <source>
        <dbReference type="ARBA" id="ARBA00023125"/>
    </source>
</evidence>
<feature type="region of interest" description="Disordered" evidence="6">
    <location>
        <begin position="423"/>
        <end position="446"/>
    </location>
</feature>
<comment type="subcellular location">
    <subcellularLocation>
        <location evidence="1">Nucleus</location>
    </subcellularLocation>
</comment>
<dbReference type="SUPFAM" id="SSF101941">
    <property type="entry name" value="NAC domain"/>
    <property type="match status" value="1"/>
</dbReference>
<evidence type="ECO:0000313" key="9">
    <source>
        <dbReference type="RefSeq" id="XP_031391001.1"/>
    </source>
</evidence>
<dbReference type="Pfam" id="PF02365">
    <property type="entry name" value="NAM"/>
    <property type="match status" value="1"/>
</dbReference>
<dbReference type="InterPro" id="IPR003441">
    <property type="entry name" value="NAC-dom"/>
</dbReference>
<feature type="region of interest" description="Disordered" evidence="6">
    <location>
        <begin position="388"/>
        <end position="408"/>
    </location>
</feature>
<feature type="compositionally biased region" description="Low complexity" evidence="6">
    <location>
        <begin position="190"/>
        <end position="201"/>
    </location>
</feature>
<keyword evidence="4" id="KW-0804">Transcription</keyword>
<dbReference type="Proteomes" id="UP000515151">
    <property type="component" value="Chromosome 4"/>
</dbReference>
<dbReference type="GeneID" id="116203426"/>
<protein>
    <submittedName>
        <fullName evidence="9">NAC domain-containing protein 66-like isoform X1</fullName>
    </submittedName>
</protein>
<proteinExistence type="predicted"/>
<keyword evidence="2" id="KW-0805">Transcription regulation</keyword>